<evidence type="ECO:0000256" key="6">
    <source>
        <dbReference type="ARBA" id="ARBA00023235"/>
    </source>
</evidence>
<comment type="caution">
    <text evidence="13">The sequence shown here is derived from an EMBL/GenBank/DDBJ whole genome shotgun (WGS) entry which is preliminary data.</text>
</comment>
<dbReference type="Pfam" id="PF02879">
    <property type="entry name" value="PGM_PMM_II"/>
    <property type="match status" value="1"/>
</dbReference>
<evidence type="ECO:0000313" key="13">
    <source>
        <dbReference type="EMBL" id="HGQ64270.1"/>
    </source>
</evidence>
<comment type="cofactor">
    <cofactor evidence="1">
        <name>Mg(2+)</name>
        <dbReference type="ChEBI" id="CHEBI:18420"/>
    </cofactor>
</comment>
<keyword evidence="5 7" id="KW-0460">Magnesium</keyword>
<dbReference type="GO" id="GO:0005975">
    <property type="term" value="P:carbohydrate metabolic process"/>
    <property type="evidence" value="ECO:0007669"/>
    <property type="project" value="InterPro"/>
</dbReference>
<evidence type="ECO:0000259" key="10">
    <source>
        <dbReference type="Pfam" id="PF02879"/>
    </source>
</evidence>
<dbReference type="InterPro" id="IPR005843">
    <property type="entry name" value="A-D-PHexomutase_C"/>
</dbReference>
<keyword evidence="3" id="KW-0597">Phosphoprotein</keyword>
<keyword evidence="6 13" id="KW-0413">Isomerase</keyword>
<dbReference type="InterPro" id="IPR005846">
    <property type="entry name" value="A-D-PHexomutase_a/b/a-III"/>
</dbReference>
<dbReference type="AlphaFoldDB" id="A0A7C4NPF1"/>
<dbReference type="Gene3D" id="3.30.310.50">
    <property type="entry name" value="Alpha-D-phosphohexomutase, C-terminal domain"/>
    <property type="match status" value="1"/>
</dbReference>
<proteinExistence type="inferred from homology"/>
<dbReference type="PROSITE" id="PS00710">
    <property type="entry name" value="PGM_PMM"/>
    <property type="match status" value="1"/>
</dbReference>
<dbReference type="PANTHER" id="PTHR43771">
    <property type="entry name" value="PHOSPHOMANNOMUTASE"/>
    <property type="match status" value="1"/>
</dbReference>
<dbReference type="PANTHER" id="PTHR43771:SF1">
    <property type="entry name" value="PHOSPHOMANNOMUTASE"/>
    <property type="match status" value="1"/>
</dbReference>
<dbReference type="EC" id="5.4.2.2" evidence="13"/>
<evidence type="ECO:0000256" key="3">
    <source>
        <dbReference type="ARBA" id="ARBA00022553"/>
    </source>
</evidence>
<dbReference type="InterPro" id="IPR016055">
    <property type="entry name" value="A-D-PHexomutase_a/b/a-I/II/III"/>
</dbReference>
<sequence length="466" mass="51115">MVVGITNIERKLFGTDGVRWIVDKEPVDLALRLAYAIASYFPPGSRALVGMDGRLGNAAIYGIVLSALASGGSKVHDAGLAPIPAIQLCVRDLGFDYGVMVTASHNPPEWVGIKVILSDGVESPPEVDKQIEDILFGSRFRRISWHDMRPIEKFDTVITYYVEAVKKHVDAEPIARKKLKVVIDCANSVSALTTPRILKELGVKALSINSDIGIPYRAYEPTLENLSELMEVVKAVKADFGIAHDGDGDRAIIIDEKGNFVAGDVSAVVLSNYISRKHPELPKRIVTAISTSHFLMEKNVVEKGIEVYWTKVGFINIARKIKELGGAIAGFEDNGGFAYVSHQLVRDGSMAAAIVSEMVSVEGRSISSLVEDIKKPVIIRTKVFVTNRDEALEIVNEIKSAYRGYKMVDIDGIKVITNNYAFLVRPSGTEPLVRITVESWDRGLAENILSELKTIIDKVRGVKIEV</sequence>
<gene>
    <name evidence="13" type="ORF">ENU08_03405</name>
    <name evidence="12" type="ORF">ENU41_05055</name>
</gene>
<reference evidence="13" key="1">
    <citation type="journal article" date="2020" name="mSystems">
        <title>Genome- and Community-Level Interaction Insights into Carbon Utilization and Element Cycling Functions of Hydrothermarchaeota in Hydrothermal Sediment.</title>
        <authorList>
            <person name="Zhou Z."/>
            <person name="Liu Y."/>
            <person name="Xu W."/>
            <person name="Pan J."/>
            <person name="Luo Z.H."/>
            <person name="Li M."/>
        </authorList>
    </citation>
    <scope>NUCLEOTIDE SEQUENCE [LARGE SCALE GENOMIC DNA]</scope>
    <source>
        <strain evidence="13">SpSt-637</strain>
        <strain evidence="12">SpSt-667</strain>
    </source>
</reference>
<feature type="domain" description="Alpha-D-phosphohexomutase alpha/beta/alpha" evidence="10">
    <location>
        <begin position="161"/>
        <end position="258"/>
    </location>
</feature>
<evidence type="ECO:0000256" key="4">
    <source>
        <dbReference type="ARBA" id="ARBA00022723"/>
    </source>
</evidence>
<dbReference type="Gene3D" id="3.40.120.10">
    <property type="entry name" value="Alpha-D-Glucose-1,6-Bisphosphate, subunit A, domain 3"/>
    <property type="match status" value="3"/>
</dbReference>
<dbReference type="InterPro" id="IPR005844">
    <property type="entry name" value="A-D-PHexomutase_a/b/a-I"/>
</dbReference>
<evidence type="ECO:0000256" key="1">
    <source>
        <dbReference type="ARBA" id="ARBA00001946"/>
    </source>
</evidence>
<protein>
    <submittedName>
        <fullName evidence="13">Phosphoglucosamine mutase</fullName>
        <ecNumber evidence="13">5.4.2.2</ecNumber>
        <ecNumber evidence="13">5.4.2.8</ecNumber>
    </submittedName>
</protein>
<comment type="similarity">
    <text evidence="2 7">Belongs to the phosphohexose mutase family.</text>
</comment>
<dbReference type="InterPro" id="IPR016066">
    <property type="entry name" value="A-D-PHexomutase_CS"/>
</dbReference>
<evidence type="ECO:0000256" key="2">
    <source>
        <dbReference type="ARBA" id="ARBA00010231"/>
    </source>
</evidence>
<dbReference type="SUPFAM" id="SSF53738">
    <property type="entry name" value="Phosphoglucomutase, first 3 domains"/>
    <property type="match status" value="3"/>
</dbReference>
<evidence type="ECO:0000259" key="9">
    <source>
        <dbReference type="Pfam" id="PF02878"/>
    </source>
</evidence>
<dbReference type="EC" id="5.4.2.8" evidence="13"/>
<feature type="domain" description="Alpha-D-phosphohexomutase C-terminal" evidence="8">
    <location>
        <begin position="383"/>
        <end position="451"/>
    </location>
</feature>
<dbReference type="Pfam" id="PF00408">
    <property type="entry name" value="PGM_PMM_IV"/>
    <property type="match status" value="1"/>
</dbReference>
<feature type="domain" description="Alpha-D-phosphohexomutase alpha/beta/alpha" evidence="11">
    <location>
        <begin position="263"/>
        <end position="373"/>
    </location>
</feature>
<evidence type="ECO:0000313" key="12">
    <source>
        <dbReference type="EMBL" id="HGQ36029.1"/>
    </source>
</evidence>
<organism evidence="13">
    <name type="scientific">Ignisphaera aggregans</name>
    <dbReference type="NCBI Taxonomy" id="334771"/>
    <lineage>
        <taxon>Archaea</taxon>
        <taxon>Thermoproteota</taxon>
        <taxon>Thermoprotei</taxon>
        <taxon>Desulfurococcales</taxon>
        <taxon>Desulfurococcaceae</taxon>
        <taxon>Ignisphaera</taxon>
    </lineage>
</organism>
<dbReference type="EMBL" id="DTBD01000025">
    <property type="protein sequence ID" value="HGQ64270.1"/>
    <property type="molecule type" value="Genomic_DNA"/>
</dbReference>
<evidence type="ECO:0000256" key="7">
    <source>
        <dbReference type="RuleBase" id="RU004326"/>
    </source>
</evidence>
<dbReference type="GO" id="GO:0000287">
    <property type="term" value="F:magnesium ion binding"/>
    <property type="evidence" value="ECO:0007669"/>
    <property type="project" value="InterPro"/>
</dbReference>
<dbReference type="GO" id="GO:0004614">
    <property type="term" value="F:phosphoglucomutase activity"/>
    <property type="evidence" value="ECO:0007669"/>
    <property type="project" value="UniProtKB-EC"/>
</dbReference>
<feature type="domain" description="Alpha-D-phosphohexomutase alpha/beta/alpha" evidence="9">
    <location>
        <begin position="10"/>
        <end position="140"/>
    </location>
</feature>
<dbReference type="Pfam" id="PF02878">
    <property type="entry name" value="PGM_PMM_I"/>
    <property type="match status" value="1"/>
</dbReference>
<dbReference type="InterPro" id="IPR005845">
    <property type="entry name" value="A-D-PHexomutase_a/b/a-II"/>
</dbReference>
<name>A0A7C4NPF1_9CREN</name>
<dbReference type="SUPFAM" id="SSF55957">
    <property type="entry name" value="Phosphoglucomutase, C-terminal domain"/>
    <property type="match status" value="1"/>
</dbReference>
<evidence type="ECO:0000259" key="8">
    <source>
        <dbReference type="Pfam" id="PF00408"/>
    </source>
</evidence>
<dbReference type="GO" id="GO:0004615">
    <property type="term" value="F:phosphomannomutase activity"/>
    <property type="evidence" value="ECO:0007669"/>
    <property type="project" value="UniProtKB-EC"/>
</dbReference>
<evidence type="ECO:0000256" key="5">
    <source>
        <dbReference type="ARBA" id="ARBA00022842"/>
    </source>
</evidence>
<keyword evidence="4 7" id="KW-0479">Metal-binding</keyword>
<dbReference type="Pfam" id="PF02880">
    <property type="entry name" value="PGM_PMM_III"/>
    <property type="match status" value="1"/>
</dbReference>
<dbReference type="EMBL" id="DTCK01000034">
    <property type="protein sequence ID" value="HGQ36029.1"/>
    <property type="molecule type" value="Genomic_DNA"/>
</dbReference>
<accession>A0A7C4NPF1</accession>
<dbReference type="InterPro" id="IPR036900">
    <property type="entry name" value="A-D-PHexomutase_C_sf"/>
</dbReference>
<dbReference type="InterPro" id="IPR005841">
    <property type="entry name" value="Alpha-D-phosphohexomutase_SF"/>
</dbReference>
<evidence type="ECO:0000259" key="11">
    <source>
        <dbReference type="Pfam" id="PF02880"/>
    </source>
</evidence>
<dbReference type="PRINTS" id="PR00509">
    <property type="entry name" value="PGMPMM"/>
</dbReference>